<name>A0A328U0A5_9BACL</name>
<sequence>MVDLNKELRKLWGEHVYWTRTYIVSATEGLADKDIVLERLLRNQQDLGNAIKPYYGEQAGNKLAELLREHIVLAGQIVTAAMAGNQADVEKYNKEWYRNADDMAKLLSGANPHWKYKELKDMLDRHLQLVTAAATTRLKKDWKGDVLAFDEGIAHIMKFADVLSSGIVSQFPQKFK</sequence>
<dbReference type="AlphaFoldDB" id="A0A328U0A5"/>
<keyword evidence="2" id="KW-1185">Reference proteome</keyword>
<evidence type="ECO:0000313" key="2">
    <source>
        <dbReference type="Proteomes" id="UP000249260"/>
    </source>
</evidence>
<evidence type="ECO:0000313" key="1">
    <source>
        <dbReference type="EMBL" id="RAP74881.1"/>
    </source>
</evidence>
<protein>
    <submittedName>
        <fullName evidence="1">Glycosyltransferase</fullName>
    </submittedName>
</protein>
<dbReference type="EMBL" id="QLUW01000004">
    <property type="protein sequence ID" value="RAP74881.1"/>
    <property type="molecule type" value="Genomic_DNA"/>
</dbReference>
<gene>
    <name evidence="1" type="ORF">DL346_21600</name>
</gene>
<dbReference type="OrthoDB" id="2603324at2"/>
<keyword evidence="1" id="KW-0808">Transferase</keyword>
<accession>A0A328U0A5</accession>
<dbReference type="GO" id="GO:0016740">
    <property type="term" value="F:transferase activity"/>
    <property type="evidence" value="ECO:0007669"/>
    <property type="project" value="UniProtKB-KW"/>
</dbReference>
<dbReference type="Proteomes" id="UP000249260">
    <property type="component" value="Unassembled WGS sequence"/>
</dbReference>
<comment type="caution">
    <text evidence="1">The sequence shown here is derived from an EMBL/GenBank/DDBJ whole genome shotgun (WGS) entry which is preliminary data.</text>
</comment>
<proteinExistence type="predicted"/>
<organism evidence="1 2">
    <name type="scientific">Paenibacillus montanisoli</name>
    <dbReference type="NCBI Taxonomy" id="2081970"/>
    <lineage>
        <taxon>Bacteria</taxon>
        <taxon>Bacillati</taxon>
        <taxon>Bacillota</taxon>
        <taxon>Bacilli</taxon>
        <taxon>Bacillales</taxon>
        <taxon>Paenibacillaceae</taxon>
        <taxon>Paenibacillus</taxon>
    </lineage>
</organism>
<reference evidence="1 2" key="1">
    <citation type="submission" date="2018-06" db="EMBL/GenBank/DDBJ databases">
        <title>Paenibacillus montanisoli sp. nov., isolated from mountain area soil.</title>
        <authorList>
            <person name="Wu M."/>
        </authorList>
    </citation>
    <scope>NUCLEOTIDE SEQUENCE [LARGE SCALE GENOMIC DNA]</scope>
    <source>
        <strain evidence="1 2">RA17</strain>
    </source>
</reference>